<protein>
    <submittedName>
        <fullName evidence="2">CYIR protein</fullName>
    </submittedName>
</protein>
<evidence type="ECO:0000313" key="3">
    <source>
        <dbReference type="Proteomes" id="UP000006319"/>
    </source>
</evidence>
<dbReference type="VEuPathDB" id="PlasmoDB:PCYB_005550"/>
<organism evidence="2 3">
    <name type="scientific">Plasmodium cynomolgi (strain B)</name>
    <dbReference type="NCBI Taxonomy" id="1120755"/>
    <lineage>
        <taxon>Eukaryota</taxon>
        <taxon>Sar</taxon>
        <taxon>Alveolata</taxon>
        <taxon>Apicomplexa</taxon>
        <taxon>Aconoidasida</taxon>
        <taxon>Haemosporida</taxon>
        <taxon>Plasmodiidae</taxon>
        <taxon>Plasmodium</taxon>
        <taxon>Plasmodium (Plasmodium)</taxon>
    </lineage>
</organism>
<name>K6UFB4_PLACD</name>
<keyword evidence="1" id="KW-0812">Transmembrane</keyword>
<keyword evidence="1" id="KW-1133">Transmembrane helix</keyword>
<reference evidence="2 3" key="1">
    <citation type="journal article" date="2012" name="Nat. Genet.">
        <title>Plasmodium cynomolgi genome sequences provide insight into Plasmodium vivax and the monkey malaria clade.</title>
        <authorList>
            <person name="Tachibana S."/>
            <person name="Sullivan S.A."/>
            <person name="Kawai S."/>
            <person name="Nakamura S."/>
            <person name="Kim H.R."/>
            <person name="Goto N."/>
            <person name="Arisue N."/>
            <person name="Palacpac N.M.Q."/>
            <person name="Honma H."/>
            <person name="Yagi M."/>
            <person name="Tougan T."/>
            <person name="Katakai Y."/>
            <person name="Kaneko O."/>
            <person name="Mita T."/>
            <person name="Kita K."/>
            <person name="Yasutomi Y."/>
            <person name="Sutton P.L."/>
            <person name="Shakhbatyan R."/>
            <person name="Horii T."/>
            <person name="Yasunaga T."/>
            <person name="Barnwell J.W."/>
            <person name="Escalante A.A."/>
            <person name="Carlton J.M."/>
            <person name="Tanabe K."/>
        </authorList>
    </citation>
    <scope>NUCLEOTIDE SEQUENCE [LARGE SCALE GENOMIC DNA]</scope>
    <source>
        <strain evidence="2 3">B</strain>
    </source>
</reference>
<feature type="transmembrane region" description="Helical" evidence="1">
    <location>
        <begin position="56"/>
        <end position="73"/>
    </location>
</feature>
<evidence type="ECO:0000313" key="2">
    <source>
        <dbReference type="EMBL" id="GAB69806.1"/>
    </source>
</evidence>
<accession>K6UFB4</accession>
<dbReference type="OrthoDB" id="388979at2759"/>
<dbReference type="KEGG" id="pcy:PCYB_005550"/>
<dbReference type="AlphaFoldDB" id="K6UFB4"/>
<dbReference type="Proteomes" id="UP000006319">
    <property type="component" value="Unassembled WGS sequence"/>
</dbReference>
<sequence length="102" mass="12009">MYFRIFIKVFTVKEKRVTVLAVSVIVLSATHSKTSSSSSPKDHKDYMEYYLHSGFYFFVCINSYCLMLGFIYVHKVIKNKKLKAVGDKMSLKEYYHFTKLQI</sequence>
<proteinExistence type="predicted"/>
<dbReference type="GeneID" id="14696348"/>
<gene>
    <name evidence="2" type="ORF">PCYB_005550</name>
</gene>
<keyword evidence="3" id="KW-1185">Reference proteome</keyword>
<dbReference type="RefSeq" id="XP_004228024.1">
    <property type="nucleotide sequence ID" value="XM_004227976.1"/>
</dbReference>
<dbReference type="EMBL" id="DF157866">
    <property type="protein sequence ID" value="GAB69806.1"/>
    <property type="molecule type" value="Genomic_DNA"/>
</dbReference>
<evidence type="ECO:0000256" key="1">
    <source>
        <dbReference type="SAM" id="Phobius"/>
    </source>
</evidence>
<keyword evidence="1" id="KW-0472">Membrane</keyword>